<accession>A0A0X3VJF0</accession>
<evidence type="ECO:0000313" key="2">
    <source>
        <dbReference type="Proteomes" id="UP000053413"/>
    </source>
</evidence>
<name>A0A0X3VJF0_STRVO</name>
<reference evidence="2" key="1">
    <citation type="submission" date="2015-10" db="EMBL/GenBank/DDBJ databases">
        <authorList>
            <person name="Ju K.-S."/>
            <person name="Doroghazi J.R."/>
            <person name="Metcalf W.W."/>
        </authorList>
    </citation>
    <scope>NUCLEOTIDE SEQUENCE [LARGE SCALE GENOMIC DNA]</scope>
    <source>
        <strain evidence="2">NRRL F-8817</strain>
    </source>
</reference>
<comment type="caution">
    <text evidence="1">The sequence shown here is derived from an EMBL/GenBank/DDBJ whole genome shotgun (WGS) entry which is preliminary data.</text>
</comment>
<dbReference type="Proteomes" id="UP000053413">
    <property type="component" value="Unassembled WGS sequence"/>
</dbReference>
<sequence>MRRSDLEVDDRGVVRGALALALLAVHLDAATVVDYAPARDENTPADRRETCRVLEDTHVLTGPRKRDPAVVVRRILVHSTGNAKGQQRVREKRLAKAREDLDKLQRGAGGRYDNTAEKITARIGVIARARRVTGCLHTAVTTDAAGRPALHWPFDQAVLDAEAAVDGWYALLTTLTPEQADAADVLRRHKGQGAVERCYGDFKGPLAVTPIFVQDNKRVAALVTVSCLALLVFCLIERQVRRALGGDQKMQGLYPGNQRVRPTGRMILYHLSGLRLRAGHTTDPPIIVISRGVQLHLLDLLGLPRPPRPGTHPSPLARDLHELPAKYGASWCCRESCRRRGGSAIRRAEGAHPG</sequence>
<proteinExistence type="predicted"/>
<gene>
    <name evidence="1" type="ORF">ADL28_39115</name>
</gene>
<organism evidence="1 2">
    <name type="scientific">Streptomyces violaceusniger</name>
    <dbReference type="NCBI Taxonomy" id="68280"/>
    <lineage>
        <taxon>Bacteria</taxon>
        <taxon>Bacillati</taxon>
        <taxon>Actinomycetota</taxon>
        <taxon>Actinomycetes</taxon>
        <taxon>Kitasatosporales</taxon>
        <taxon>Streptomycetaceae</taxon>
        <taxon>Streptomyces</taxon>
        <taxon>Streptomyces violaceusniger group</taxon>
    </lineage>
</organism>
<evidence type="ECO:0008006" key="3">
    <source>
        <dbReference type="Google" id="ProtNLM"/>
    </source>
</evidence>
<protein>
    <recommendedName>
        <fullName evidence="3">Transposase IS4-like domain-containing protein</fullName>
    </recommendedName>
</protein>
<dbReference type="AlphaFoldDB" id="A0A0X3VJF0"/>
<dbReference type="EMBL" id="LLZJ01000408">
    <property type="protein sequence ID" value="KUL44899.1"/>
    <property type="molecule type" value="Genomic_DNA"/>
</dbReference>
<evidence type="ECO:0000313" key="1">
    <source>
        <dbReference type="EMBL" id="KUL44899.1"/>
    </source>
</evidence>